<dbReference type="RefSeq" id="WP_343995886.1">
    <property type="nucleotide sequence ID" value="NZ_BAAALG010000012.1"/>
</dbReference>
<proteinExistence type="predicted"/>
<dbReference type="InterPro" id="IPR053977">
    <property type="entry name" value="Rv2466c-like"/>
</dbReference>
<gene>
    <name evidence="1" type="ORF">GCM10009668_32450</name>
</gene>
<protein>
    <submittedName>
        <fullName evidence="1">DsbA family protein</fullName>
    </submittedName>
</protein>
<dbReference type="EMBL" id="BAAALG010000012">
    <property type="protein sequence ID" value="GAA1109548.1"/>
    <property type="molecule type" value="Genomic_DNA"/>
</dbReference>
<dbReference type="SUPFAM" id="SSF52833">
    <property type="entry name" value="Thioredoxin-like"/>
    <property type="match status" value="1"/>
</dbReference>
<dbReference type="InterPro" id="IPR036249">
    <property type="entry name" value="Thioredoxin-like_sf"/>
</dbReference>
<sequence>MTAEKNHADFWFDPLCPFAWITSRWMLEVEQVRDVEVRWHVMSLAYLNKDKEIPDSYREMLAPAWGPVRVLIAAQAEHGDKVLLPLYDAFGERIHHQGRSIDRALIAEVLADVGLAAELVEAMDDASLDEAVARSHHEGMDKVGDDVGTPTIHINGVGFFGPVLGSIPRGETAGRMWDGAVALAEYPEFYELKRSRTGGLDFS</sequence>
<evidence type="ECO:0000313" key="1">
    <source>
        <dbReference type="EMBL" id="GAA1109548.1"/>
    </source>
</evidence>
<organism evidence="1 2">
    <name type="scientific">Nocardioides dubius</name>
    <dbReference type="NCBI Taxonomy" id="317019"/>
    <lineage>
        <taxon>Bacteria</taxon>
        <taxon>Bacillati</taxon>
        <taxon>Actinomycetota</taxon>
        <taxon>Actinomycetes</taxon>
        <taxon>Propionibacteriales</taxon>
        <taxon>Nocardioidaceae</taxon>
        <taxon>Nocardioides</taxon>
    </lineage>
</organism>
<reference evidence="1 2" key="1">
    <citation type="journal article" date="2019" name="Int. J. Syst. Evol. Microbiol.">
        <title>The Global Catalogue of Microorganisms (GCM) 10K type strain sequencing project: providing services to taxonomists for standard genome sequencing and annotation.</title>
        <authorList>
            <consortium name="The Broad Institute Genomics Platform"/>
            <consortium name="The Broad Institute Genome Sequencing Center for Infectious Disease"/>
            <person name="Wu L."/>
            <person name="Ma J."/>
        </authorList>
    </citation>
    <scope>NUCLEOTIDE SEQUENCE [LARGE SCALE GENOMIC DNA]</scope>
    <source>
        <strain evidence="1 2">JCM 13008</strain>
    </source>
</reference>
<accession>A0ABN1TZ02</accession>
<evidence type="ECO:0000313" key="2">
    <source>
        <dbReference type="Proteomes" id="UP001501581"/>
    </source>
</evidence>
<dbReference type="Pfam" id="PF22234">
    <property type="entry name" value="Rv2466c-like"/>
    <property type="match status" value="1"/>
</dbReference>
<keyword evidence="2" id="KW-1185">Reference proteome</keyword>
<comment type="caution">
    <text evidence="1">The sequence shown here is derived from an EMBL/GenBank/DDBJ whole genome shotgun (WGS) entry which is preliminary data.</text>
</comment>
<dbReference type="Proteomes" id="UP001501581">
    <property type="component" value="Unassembled WGS sequence"/>
</dbReference>
<name>A0ABN1TZ02_9ACTN</name>
<dbReference type="Gene3D" id="3.40.30.10">
    <property type="entry name" value="Glutaredoxin"/>
    <property type="match status" value="1"/>
</dbReference>